<evidence type="ECO:0000259" key="2">
    <source>
        <dbReference type="Pfam" id="PF04909"/>
    </source>
</evidence>
<accession>A0AA40EKU9</accession>
<dbReference type="GO" id="GO:0016787">
    <property type="term" value="F:hydrolase activity"/>
    <property type="evidence" value="ECO:0007669"/>
    <property type="project" value="InterPro"/>
</dbReference>
<dbReference type="AlphaFoldDB" id="A0AA40EKU9"/>
<organism evidence="3 4">
    <name type="scientific">Schizothecium vesticola</name>
    <dbReference type="NCBI Taxonomy" id="314040"/>
    <lineage>
        <taxon>Eukaryota</taxon>
        <taxon>Fungi</taxon>
        <taxon>Dikarya</taxon>
        <taxon>Ascomycota</taxon>
        <taxon>Pezizomycotina</taxon>
        <taxon>Sordariomycetes</taxon>
        <taxon>Sordariomycetidae</taxon>
        <taxon>Sordariales</taxon>
        <taxon>Schizotheciaceae</taxon>
        <taxon>Schizothecium</taxon>
    </lineage>
</organism>
<keyword evidence="4" id="KW-1185">Reference proteome</keyword>
<reference evidence="3" key="1">
    <citation type="submission" date="2023-06" db="EMBL/GenBank/DDBJ databases">
        <title>Genome-scale phylogeny and comparative genomics of the fungal order Sordariales.</title>
        <authorList>
            <consortium name="Lawrence Berkeley National Laboratory"/>
            <person name="Hensen N."/>
            <person name="Bonometti L."/>
            <person name="Westerberg I."/>
            <person name="Brannstrom I.O."/>
            <person name="Guillou S."/>
            <person name="Cros-Aarteil S."/>
            <person name="Calhoun S."/>
            <person name="Haridas S."/>
            <person name="Kuo A."/>
            <person name="Mondo S."/>
            <person name="Pangilinan J."/>
            <person name="Riley R."/>
            <person name="LaButti K."/>
            <person name="Andreopoulos B."/>
            <person name="Lipzen A."/>
            <person name="Chen C."/>
            <person name="Yanf M."/>
            <person name="Daum C."/>
            <person name="Ng V."/>
            <person name="Clum A."/>
            <person name="Steindorff A."/>
            <person name="Ohm R."/>
            <person name="Martin F."/>
            <person name="Silar P."/>
            <person name="Natvig D."/>
            <person name="Lalanne C."/>
            <person name="Gautier V."/>
            <person name="Ament-velasquez S.L."/>
            <person name="Kruys A."/>
            <person name="Hutchinson M.I."/>
            <person name="Powell A.J."/>
            <person name="Barry K."/>
            <person name="Miller A.N."/>
            <person name="Grigoriev I.V."/>
            <person name="Debuchy R."/>
            <person name="Gladieux P."/>
            <person name="Thoren M.H."/>
            <person name="Johannesson H."/>
        </authorList>
    </citation>
    <scope>NUCLEOTIDE SEQUENCE</scope>
    <source>
        <strain evidence="3">SMH3187-1</strain>
    </source>
</reference>
<dbReference type="InterPro" id="IPR052350">
    <property type="entry name" value="Metallo-dep_Lactonases"/>
</dbReference>
<proteinExistence type="inferred from homology"/>
<dbReference type="Proteomes" id="UP001172155">
    <property type="component" value="Unassembled WGS sequence"/>
</dbReference>
<dbReference type="InterPro" id="IPR006680">
    <property type="entry name" value="Amidohydro-rel"/>
</dbReference>
<name>A0AA40EKU9_9PEZI</name>
<dbReference type="SUPFAM" id="SSF51556">
    <property type="entry name" value="Metallo-dependent hydrolases"/>
    <property type="match status" value="1"/>
</dbReference>
<dbReference type="InterPro" id="IPR032466">
    <property type="entry name" value="Metal_Hydrolase"/>
</dbReference>
<sequence>MAPIPIVDSHIHLYTESEQSTLTWLSPEHPLTGSHSITEYNGNTGSPAHLEGFIFIEADRKNDDAKNWTYPLEEISFVRRIVTGSPKPEDGHAATDAKHLLAAVPWAPVNLGPKKLEEYLAKAEETAGPETWAKVKGFRYLIQDKPNGTALEEDFIAGLQVLGQRGFVFDLGVDQHRRGRIQLDQTVEMIDRAHEGVDEDKKVVFIINHLCKPDLTIVNQSDPSFVAWRTSMFTLSRCRRTYMKLSGCFEELPDWLKARPAEAIFEAILPWLAIVVAAFGPGRIMFGSNWPVCNVGVGEDAWKKWHRVVEMVCDLAGLSEDDQKMLWGGTAKKAYSIGA</sequence>
<protein>
    <recommendedName>
        <fullName evidence="2">Amidohydrolase-related domain-containing protein</fullName>
    </recommendedName>
</protein>
<dbReference type="Pfam" id="PF04909">
    <property type="entry name" value="Amidohydro_2"/>
    <property type="match status" value="1"/>
</dbReference>
<evidence type="ECO:0000313" key="4">
    <source>
        <dbReference type="Proteomes" id="UP001172155"/>
    </source>
</evidence>
<dbReference type="EMBL" id="JAUKUD010000006">
    <property type="protein sequence ID" value="KAK0741140.1"/>
    <property type="molecule type" value="Genomic_DNA"/>
</dbReference>
<evidence type="ECO:0000256" key="1">
    <source>
        <dbReference type="ARBA" id="ARBA00038310"/>
    </source>
</evidence>
<dbReference type="PANTHER" id="PTHR43569:SF2">
    <property type="entry name" value="AMIDOHYDROLASE-RELATED DOMAIN-CONTAINING PROTEIN"/>
    <property type="match status" value="1"/>
</dbReference>
<dbReference type="PANTHER" id="PTHR43569">
    <property type="entry name" value="AMIDOHYDROLASE"/>
    <property type="match status" value="1"/>
</dbReference>
<dbReference type="Gene3D" id="3.20.20.140">
    <property type="entry name" value="Metal-dependent hydrolases"/>
    <property type="match status" value="1"/>
</dbReference>
<gene>
    <name evidence="3" type="ORF">B0T18DRAFT_432314</name>
</gene>
<comment type="caution">
    <text evidence="3">The sequence shown here is derived from an EMBL/GenBank/DDBJ whole genome shotgun (WGS) entry which is preliminary data.</text>
</comment>
<comment type="similarity">
    <text evidence="1">Belongs to the metallo-dependent hydrolases superfamily.</text>
</comment>
<feature type="domain" description="Amidohydrolase-related" evidence="2">
    <location>
        <begin position="133"/>
        <end position="336"/>
    </location>
</feature>
<evidence type="ECO:0000313" key="3">
    <source>
        <dbReference type="EMBL" id="KAK0741140.1"/>
    </source>
</evidence>